<dbReference type="PROSITE" id="PS50231">
    <property type="entry name" value="RICIN_B_LECTIN"/>
    <property type="match status" value="1"/>
</dbReference>
<dbReference type="VEuPathDB" id="FungiDB:PHYBLDRAFT_187180"/>
<evidence type="ECO:0000259" key="1">
    <source>
        <dbReference type="SMART" id="SM00458"/>
    </source>
</evidence>
<dbReference type="AlphaFoldDB" id="A0A162U1T8"/>
<dbReference type="CDD" id="cd23454">
    <property type="entry name" value="beta-trefoil_Ricin_GllA-1"/>
    <property type="match status" value="1"/>
</dbReference>
<dbReference type="EMBL" id="KV440982">
    <property type="protein sequence ID" value="OAD72792.1"/>
    <property type="molecule type" value="Genomic_DNA"/>
</dbReference>
<dbReference type="InterPro" id="IPR035992">
    <property type="entry name" value="Ricin_B-like_lectins"/>
</dbReference>
<evidence type="ECO:0000313" key="2">
    <source>
        <dbReference type="EMBL" id="OAD72792.1"/>
    </source>
</evidence>
<dbReference type="RefSeq" id="XP_018290832.1">
    <property type="nucleotide sequence ID" value="XM_018439344.1"/>
</dbReference>
<sequence length="148" mass="16757">MVNYVPSGYFFIASQFNGKVLDVEKASTKDGAKICVWAKKDTDSDNQQWEYRNGHLINKYSGKALDIKGGKIKHDTRIVQEDIKEASEEADSQRWLIDPQYYIHTAADTSLVLDIRGAEDEDGAEVILYEKREGTASSNQRWNLIPAN</sequence>
<dbReference type="InterPro" id="IPR000772">
    <property type="entry name" value="Ricin_B_lectin"/>
</dbReference>
<accession>A0A162U1T8</accession>
<dbReference type="SUPFAM" id="SSF50370">
    <property type="entry name" value="Ricin B-like lectins"/>
    <property type="match status" value="1"/>
</dbReference>
<proteinExistence type="predicted"/>
<dbReference type="OrthoDB" id="9895617at2759"/>
<evidence type="ECO:0000313" key="3">
    <source>
        <dbReference type="Proteomes" id="UP000077315"/>
    </source>
</evidence>
<dbReference type="Proteomes" id="UP000077315">
    <property type="component" value="Unassembled WGS sequence"/>
</dbReference>
<dbReference type="STRING" id="763407.A0A162U1T8"/>
<protein>
    <submittedName>
        <fullName evidence="2">Carbohydrate-binding module family 13 protein</fullName>
    </submittedName>
</protein>
<gene>
    <name evidence="2" type="ORF">PHYBLDRAFT_187180</name>
</gene>
<dbReference type="InParanoid" id="A0A162U1T8"/>
<dbReference type="GeneID" id="29000250"/>
<feature type="domain" description="Ricin B lectin" evidence="1">
    <location>
        <begin position="7"/>
        <end position="145"/>
    </location>
</feature>
<dbReference type="SMART" id="SM00458">
    <property type="entry name" value="RICIN"/>
    <property type="match status" value="1"/>
</dbReference>
<dbReference type="Pfam" id="PF14200">
    <property type="entry name" value="RicinB_lectin_2"/>
    <property type="match status" value="1"/>
</dbReference>
<keyword evidence="3" id="KW-1185">Reference proteome</keyword>
<dbReference type="Gene3D" id="2.80.10.50">
    <property type="match status" value="1"/>
</dbReference>
<organism evidence="2 3">
    <name type="scientific">Phycomyces blakesleeanus (strain ATCC 8743b / DSM 1359 / FGSC 10004 / NBRC 33097 / NRRL 1555)</name>
    <dbReference type="NCBI Taxonomy" id="763407"/>
    <lineage>
        <taxon>Eukaryota</taxon>
        <taxon>Fungi</taxon>
        <taxon>Fungi incertae sedis</taxon>
        <taxon>Mucoromycota</taxon>
        <taxon>Mucoromycotina</taxon>
        <taxon>Mucoromycetes</taxon>
        <taxon>Mucorales</taxon>
        <taxon>Phycomycetaceae</taxon>
        <taxon>Phycomyces</taxon>
    </lineage>
</organism>
<reference evidence="3" key="1">
    <citation type="submission" date="2015-06" db="EMBL/GenBank/DDBJ databases">
        <title>Expansion of signal transduction pathways in fungi by whole-genome duplication.</title>
        <authorList>
            <consortium name="DOE Joint Genome Institute"/>
            <person name="Corrochano L.M."/>
            <person name="Kuo A."/>
            <person name="Marcet-Houben M."/>
            <person name="Polaino S."/>
            <person name="Salamov A."/>
            <person name="Villalobos J.M."/>
            <person name="Alvarez M.I."/>
            <person name="Avalos J."/>
            <person name="Benito E.P."/>
            <person name="Benoit I."/>
            <person name="Burger G."/>
            <person name="Camino L.P."/>
            <person name="Canovas D."/>
            <person name="Cerda-Olmedo E."/>
            <person name="Cheng J.-F."/>
            <person name="Dominguez A."/>
            <person name="Elias M."/>
            <person name="Eslava A.P."/>
            <person name="Glaser F."/>
            <person name="Grimwood J."/>
            <person name="Gutierrez G."/>
            <person name="Heitman J."/>
            <person name="Henrissat B."/>
            <person name="Iturriaga E.A."/>
            <person name="Lang B.F."/>
            <person name="Lavin J.L."/>
            <person name="Lee S."/>
            <person name="Li W."/>
            <person name="Lindquist E."/>
            <person name="Lopez-Garcia S."/>
            <person name="Luque E.M."/>
            <person name="Marcos A.T."/>
            <person name="Martin J."/>
            <person name="McCluskey K."/>
            <person name="Medina H.R."/>
            <person name="Miralles-Duran A."/>
            <person name="Miyazaki A."/>
            <person name="Munoz-Torres E."/>
            <person name="Oguiza J.A."/>
            <person name="Ohm R."/>
            <person name="Olmedo M."/>
            <person name="Orejas M."/>
            <person name="Ortiz-Castellanos L."/>
            <person name="Pisabarro A.G."/>
            <person name="Rodriguez-Romero J."/>
            <person name="Ruiz-Herrera J."/>
            <person name="Ruiz-Vazquez R."/>
            <person name="Sanz C."/>
            <person name="Schackwitz W."/>
            <person name="Schmutz J."/>
            <person name="Shahriari M."/>
            <person name="Shelest E."/>
            <person name="Silva-Franco F."/>
            <person name="Soanes D."/>
            <person name="Syed K."/>
            <person name="Tagua V.G."/>
            <person name="Talbot N.J."/>
            <person name="Thon M."/>
            <person name="De vries R.P."/>
            <person name="Wiebenga A."/>
            <person name="Yadav J.S."/>
            <person name="Braun E.L."/>
            <person name="Baker S."/>
            <person name="Garre V."/>
            <person name="Horwitz B."/>
            <person name="Torres-Martinez S."/>
            <person name="Idnurm A."/>
            <person name="Herrera-Estrella A."/>
            <person name="Gabaldon T."/>
            <person name="Grigoriev I.V."/>
        </authorList>
    </citation>
    <scope>NUCLEOTIDE SEQUENCE [LARGE SCALE GENOMIC DNA]</scope>
    <source>
        <strain evidence="3">NRRL 1555(-)</strain>
    </source>
</reference>
<name>A0A162U1T8_PHYB8</name>